<dbReference type="InterPro" id="IPR036915">
    <property type="entry name" value="Cyclin-like_sf"/>
</dbReference>
<name>A0A1E1KR46_9HELO</name>
<accession>A0A1E1KR46</accession>
<comment type="caution">
    <text evidence="2">The sequence shown here is derived from an EMBL/GenBank/DDBJ whole genome shotgun (WGS) entry which is preliminary data.</text>
</comment>
<evidence type="ECO:0000313" key="2">
    <source>
        <dbReference type="EMBL" id="CZT00476.1"/>
    </source>
</evidence>
<evidence type="ECO:0000313" key="3">
    <source>
        <dbReference type="Proteomes" id="UP000178129"/>
    </source>
</evidence>
<dbReference type="AlphaFoldDB" id="A0A1E1KR46"/>
<organism evidence="2 3">
    <name type="scientific">Rhynchosporium graminicola</name>
    <dbReference type="NCBI Taxonomy" id="2792576"/>
    <lineage>
        <taxon>Eukaryota</taxon>
        <taxon>Fungi</taxon>
        <taxon>Dikarya</taxon>
        <taxon>Ascomycota</taxon>
        <taxon>Pezizomycotina</taxon>
        <taxon>Leotiomycetes</taxon>
        <taxon>Helotiales</taxon>
        <taxon>Ploettnerulaceae</taxon>
        <taxon>Rhynchosporium</taxon>
    </lineage>
</organism>
<dbReference type="SUPFAM" id="SSF47954">
    <property type="entry name" value="Cyclin-like"/>
    <property type="match status" value="1"/>
</dbReference>
<dbReference type="EMBL" id="FJUW01000020">
    <property type="protein sequence ID" value="CZT00476.1"/>
    <property type="molecule type" value="Genomic_DNA"/>
</dbReference>
<feature type="region of interest" description="Disordered" evidence="1">
    <location>
        <begin position="1"/>
        <end position="38"/>
    </location>
</feature>
<protein>
    <recommendedName>
        <fullName evidence="4">Cyclin N-terminal domain-containing protein</fullName>
    </recommendedName>
</protein>
<dbReference type="Proteomes" id="UP000178129">
    <property type="component" value="Unassembled WGS sequence"/>
</dbReference>
<feature type="compositionally biased region" description="Low complexity" evidence="1">
    <location>
        <begin position="25"/>
        <end position="34"/>
    </location>
</feature>
<proteinExistence type="predicted"/>
<keyword evidence="3" id="KW-1185">Reference proteome</keyword>
<dbReference type="InParanoid" id="A0A1E1KR46"/>
<sequence>MFTTSHLKRKTKGRQEVITPPMTFRSRSSSVSSSSDDESYFFKTYVPLSSLPTPPPSSQSNLSSRQHSPHPFSSPGEILDPELLGPAIHLTNLIPSSTSLTTPSVPLVHQILTRANVPLETIALAVCILDSLNSRFALQWRKGCPLSIPDSLPGSFSPILGSATSPQHIDSIHPELISLSALILAVKFLDDEQQHTIQYAIEWAKEIWTCPQINYTQRCLLENLGYRLLPLWEESIILEALEDMERAGQQSTPEIHSDGEDWDDADTCFGSFDQGLARSVPGRGKAVLGEGKLSTPIETPGVKIVRGMRDVEGETRSAFPLSKTDPYSYLPDRTAGRIGPIEQLSFWLDREFRV</sequence>
<gene>
    <name evidence="2" type="ORF">RCO7_02971</name>
</gene>
<feature type="compositionally biased region" description="Basic residues" evidence="1">
    <location>
        <begin position="1"/>
        <end position="12"/>
    </location>
</feature>
<reference evidence="3" key="1">
    <citation type="submission" date="2016-03" db="EMBL/GenBank/DDBJ databases">
        <authorList>
            <person name="Ploux O."/>
        </authorList>
    </citation>
    <scope>NUCLEOTIDE SEQUENCE [LARGE SCALE GENOMIC DNA]</scope>
    <source>
        <strain evidence="3">UK7</strain>
    </source>
</reference>
<evidence type="ECO:0008006" key="4">
    <source>
        <dbReference type="Google" id="ProtNLM"/>
    </source>
</evidence>
<evidence type="ECO:0000256" key="1">
    <source>
        <dbReference type="SAM" id="MobiDB-lite"/>
    </source>
</evidence>
<feature type="region of interest" description="Disordered" evidence="1">
    <location>
        <begin position="51"/>
        <end position="76"/>
    </location>
</feature>